<name>A0A645D0R7_9ZZZZ</name>
<dbReference type="GO" id="GO:0016758">
    <property type="term" value="F:hexosyltransferase activity"/>
    <property type="evidence" value="ECO:0007669"/>
    <property type="project" value="InterPro"/>
</dbReference>
<dbReference type="EMBL" id="VSSQ01031755">
    <property type="protein sequence ID" value="MPM82777.1"/>
    <property type="molecule type" value="Genomic_DNA"/>
</dbReference>
<protein>
    <submittedName>
        <fullName evidence="2">Processive diacylglycerol beta-glucosyltransferase</fullName>
        <ecNumber evidence="2">2.4.1.315</ecNumber>
    </submittedName>
</protein>
<keyword evidence="2" id="KW-0328">Glycosyltransferase</keyword>
<organism evidence="2">
    <name type="scientific">bioreactor metagenome</name>
    <dbReference type="NCBI Taxonomy" id="1076179"/>
    <lineage>
        <taxon>unclassified sequences</taxon>
        <taxon>metagenomes</taxon>
        <taxon>ecological metagenomes</taxon>
    </lineage>
</organism>
<gene>
    <name evidence="2" type="primary">ugtP_21</name>
    <name evidence="2" type="ORF">SDC9_129839</name>
</gene>
<dbReference type="Pfam" id="PF04101">
    <property type="entry name" value="Glyco_tran_28_C"/>
    <property type="match status" value="1"/>
</dbReference>
<evidence type="ECO:0000259" key="1">
    <source>
        <dbReference type="Pfam" id="PF04101"/>
    </source>
</evidence>
<dbReference type="PANTHER" id="PTHR43025:SF3">
    <property type="entry name" value="MONOGALACTOSYLDIACYLGLYCEROL SYNTHASE 1, CHLOROPLASTIC"/>
    <property type="match status" value="1"/>
</dbReference>
<dbReference type="EC" id="2.4.1.315" evidence="2"/>
<dbReference type="PANTHER" id="PTHR43025">
    <property type="entry name" value="MONOGALACTOSYLDIACYLGLYCEROL SYNTHASE"/>
    <property type="match status" value="1"/>
</dbReference>
<evidence type="ECO:0000313" key="2">
    <source>
        <dbReference type="EMBL" id="MPM82777.1"/>
    </source>
</evidence>
<dbReference type="Gene3D" id="3.40.50.2000">
    <property type="entry name" value="Glycogen Phosphorylase B"/>
    <property type="match status" value="1"/>
</dbReference>
<comment type="caution">
    <text evidence="2">The sequence shown here is derived from an EMBL/GenBank/DDBJ whole genome shotgun (WGS) entry which is preliminary data.</text>
</comment>
<feature type="domain" description="Glycosyl transferase family 28 C-terminal" evidence="1">
    <location>
        <begin position="1"/>
        <end position="74"/>
    </location>
</feature>
<proteinExistence type="predicted"/>
<accession>A0A645D0R7</accession>
<dbReference type="InterPro" id="IPR007235">
    <property type="entry name" value="Glyco_trans_28_C"/>
</dbReference>
<dbReference type="SUPFAM" id="SSF53756">
    <property type="entry name" value="UDP-Glycosyltransferase/glycogen phosphorylase"/>
    <property type="match status" value="1"/>
</dbReference>
<dbReference type="InterPro" id="IPR050519">
    <property type="entry name" value="Glycosyltransf_28_UgtP"/>
</dbReference>
<sequence length="102" mass="11263">MKEADLMITKPGGLTVSEAFCVGVPMLMINPIPKQEINNARYIESCGAGIWARSAADVVHHVRELHTAHNRLFELRCETRKLASPQAAKMIADTVLLSLNNH</sequence>
<keyword evidence="2" id="KW-0808">Transferase</keyword>
<reference evidence="2" key="1">
    <citation type="submission" date="2019-08" db="EMBL/GenBank/DDBJ databases">
        <authorList>
            <person name="Kucharzyk K."/>
            <person name="Murdoch R.W."/>
            <person name="Higgins S."/>
            <person name="Loffler F."/>
        </authorList>
    </citation>
    <scope>NUCLEOTIDE SEQUENCE</scope>
</reference>
<dbReference type="AlphaFoldDB" id="A0A645D0R7"/>